<evidence type="ECO:0000256" key="1">
    <source>
        <dbReference type="SAM" id="Phobius"/>
    </source>
</evidence>
<reference evidence="2" key="1">
    <citation type="submission" date="2023-01" db="EMBL/GenBank/DDBJ databases">
        <title>The diversity of Class Acidimicrobiia in South China Sea sediment environments and the proposal of Iamia marina sp. nov., a novel species of the genus Iamia.</title>
        <authorList>
            <person name="He Y."/>
            <person name="Tian X."/>
        </authorList>
    </citation>
    <scope>NUCLEOTIDE SEQUENCE</scope>
    <source>
        <strain evidence="2">DSM 19957</strain>
    </source>
</reference>
<protein>
    <recommendedName>
        <fullName evidence="4">PrgI family protein</fullName>
    </recommendedName>
</protein>
<accession>A0AAE9Y8G7</accession>
<dbReference type="RefSeq" id="WP_272735778.1">
    <property type="nucleotide sequence ID" value="NZ_CP116942.1"/>
</dbReference>
<gene>
    <name evidence="2" type="ORF">PO878_17270</name>
</gene>
<organism evidence="2 3">
    <name type="scientific">Iamia majanohamensis</name>
    <dbReference type="NCBI Taxonomy" id="467976"/>
    <lineage>
        <taxon>Bacteria</taxon>
        <taxon>Bacillati</taxon>
        <taxon>Actinomycetota</taxon>
        <taxon>Acidimicrobiia</taxon>
        <taxon>Acidimicrobiales</taxon>
        <taxon>Iamiaceae</taxon>
        <taxon>Iamia</taxon>
    </lineage>
</organism>
<feature type="transmembrane region" description="Helical" evidence="1">
    <location>
        <begin position="20"/>
        <end position="42"/>
    </location>
</feature>
<keyword evidence="3" id="KW-1185">Reference proteome</keyword>
<keyword evidence="1" id="KW-0812">Transmembrane</keyword>
<dbReference type="AlphaFoldDB" id="A0AAE9Y8G7"/>
<name>A0AAE9Y8G7_9ACTN</name>
<dbReference type="InterPro" id="IPR049978">
    <property type="entry name" value="SCO6880-like"/>
</dbReference>
<proteinExistence type="predicted"/>
<evidence type="ECO:0000313" key="2">
    <source>
        <dbReference type="EMBL" id="WCO66254.1"/>
    </source>
</evidence>
<sequence>MSETPARSYRLEPLDQSGVFLGLGVLQCVVLGAGILGAVLAISAGAPVPVAAAPLLTAVAVAFGRIGGRAVWEWVPLLVEWSWAGCRRGRRWHAALPLWPTVDPAPAPPCLDGLEIVPIDWRATGDLGAVRDHQRSTLTVAVPVTGPEFVVQPAIEQERLLAGWGDLLAQFAVERSVVAHLAWSDLARPAGLQEHTAWLEHHDRDTPHPEAESSYRELLRRGADATTSHEVVVTLTVARDRLGRQGGDAEDRFSRALVTSVEALLRGLRAAGLTAAEPLDPRALQRLVRLRIAPHATKQGPLAGRLADRLQHVVASTAGPLAVESRWHEVRVDSAWHRTWWIGSWPRLAVAPSWLEPFLAAGGITRAMTVVLVPVPTHQSRRRIERDLVKLDSDATTREEKGRRVDARHRRATQAILDREEELVAGYPEVAYAGLVTVSAPSLELLDEHGEIVEQLAREHGMDIRVLDARQDVAWAAALPLGLAPSTLFTS</sequence>
<keyword evidence="1" id="KW-0472">Membrane</keyword>
<dbReference type="Proteomes" id="UP001216390">
    <property type="component" value="Chromosome"/>
</dbReference>
<keyword evidence="1" id="KW-1133">Transmembrane helix</keyword>
<evidence type="ECO:0008006" key="4">
    <source>
        <dbReference type="Google" id="ProtNLM"/>
    </source>
</evidence>
<evidence type="ECO:0000313" key="3">
    <source>
        <dbReference type="Proteomes" id="UP001216390"/>
    </source>
</evidence>
<dbReference type="NCBIfam" id="NF042935">
    <property type="entry name" value="SCO6880_fam"/>
    <property type="match status" value="1"/>
</dbReference>
<dbReference type="EMBL" id="CP116942">
    <property type="protein sequence ID" value="WCO66254.1"/>
    <property type="molecule type" value="Genomic_DNA"/>
</dbReference>
<dbReference type="KEGG" id="ima:PO878_17270"/>